<dbReference type="EMBL" id="FOSZ01000007">
    <property type="protein sequence ID" value="SFL24063.1"/>
    <property type="molecule type" value="Genomic_DNA"/>
</dbReference>
<dbReference type="Proteomes" id="UP000198851">
    <property type="component" value="Unassembled WGS sequence"/>
</dbReference>
<dbReference type="RefSeq" id="WP_093325178.1">
    <property type="nucleotide sequence ID" value="NZ_FOSZ01000007.1"/>
</dbReference>
<keyword evidence="3" id="KW-1185">Reference proteome</keyword>
<reference evidence="3" key="1">
    <citation type="submission" date="2016-10" db="EMBL/GenBank/DDBJ databases">
        <authorList>
            <person name="Varghese N."/>
            <person name="Submissions S."/>
        </authorList>
    </citation>
    <scope>NUCLEOTIDE SEQUENCE [LARGE SCALE GENOMIC DNA]</scope>
    <source>
        <strain evidence="3">DSM 28453</strain>
    </source>
</reference>
<gene>
    <name evidence="2" type="ORF">SAMN04488036_107124</name>
</gene>
<accession>A0A1I4G2Z9</accession>
<organism evidence="2 3">
    <name type="scientific">Shimia haliotis</name>
    <dbReference type="NCBI Taxonomy" id="1280847"/>
    <lineage>
        <taxon>Bacteria</taxon>
        <taxon>Pseudomonadati</taxon>
        <taxon>Pseudomonadota</taxon>
        <taxon>Alphaproteobacteria</taxon>
        <taxon>Rhodobacterales</taxon>
        <taxon>Roseobacteraceae</taxon>
    </lineage>
</organism>
<protein>
    <submittedName>
        <fullName evidence="2">Uncharacterized protein</fullName>
    </submittedName>
</protein>
<feature type="chain" id="PRO_5011549945" evidence="1">
    <location>
        <begin position="26"/>
        <end position="300"/>
    </location>
</feature>
<keyword evidence="1" id="KW-0732">Signal</keyword>
<dbReference type="AlphaFoldDB" id="A0A1I4G2Z9"/>
<proteinExistence type="predicted"/>
<dbReference type="OrthoDB" id="1550837at2"/>
<feature type="signal peptide" evidence="1">
    <location>
        <begin position="1"/>
        <end position="25"/>
    </location>
</feature>
<name>A0A1I4G2Z9_9RHOB</name>
<evidence type="ECO:0000313" key="3">
    <source>
        <dbReference type="Proteomes" id="UP000198851"/>
    </source>
</evidence>
<sequence length="300" mass="33123">MTIQSFIGSSLAFSVALGLSSPVFADDAATQSADTEETTVVTFGNIDKLASKTCKGLREAQPCQIEMAADSSNCRVRFNDIRIQTTVTYTNWGRNDSHQVNHHWTGDACRPRYYFPISNDVRGGNINLRITYAMTNGQNGTETKSLAITGENPTKDQIRAEINNLTYAVVFHHLSNLEQFKNGHPKLTRGFGVGALSAPNASDIWNWKRGVTLRKAGLDIAFSNAKNHPANMRNSGFANLPDFTEEQVKLQALQYIVGQDYFIPNASGNGWVEAKPRRPFADKIVQIEKDIQAGNPPNGW</sequence>
<evidence type="ECO:0000313" key="2">
    <source>
        <dbReference type="EMBL" id="SFL24063.1"/>
    </source>
</evidence>
<evidence type="ECO:0000256" key="1">
    <source>
        <dbReference type="SAM" id="SignalP"/>
    </source>
</evidence>